<dbReference type="EMBL" id="MU118155">
    <property type="protein sequence ID" value="KAF9644166.1"/>
    <property type="molecule type" value="Genomic_DNA"/>
</dbReference>
<protein>
    <submittedName>
        <fullName evidence="1">Uncharacterized protein</fullName>
    </submittedName>
</protein>
<proteinExistence type="predicted"/>
<evidence type="ECO:0000313" key="2">
    <source>
        <dbReference type="Proteomes" id="UP000886501"/>
    </source>
</evidence>
<name>A0ACB6Z3B9_THEGA</name>
<comment type="caution">
    <text evidence="1">The sequence shown here is derived from an EMBL/GenBank/DDBJ whole genome shotgun (WGS) entry which is preliminary data.</text>
</comment>
<keyword evidence="2" id="KW-1185">Reference proteome</keyword>
<dbReference type="Proteomes" id="UP000886501">
    <property type="component" value="Unassembled WGS sequence"/>
</dbReference>
<gene>
    <name evidence="1" type="ORF">BDM02DRAFT_1063506</name>
</gene>
<reference evidence="1" key="1">
    <citation type="submission" date="2019-10" db="EMBL/GenBank/DDBJ databases">
        <authorList>
            <consortium name="DOE Joint Genome Institute"/>
            <person name="Kuo A."/>
            <person name="Miyauchi S."/>
            <person name="Kiss E."/>
            <person name="Drula E."/>
            <person name="Kohler A."/>
            <person name="Sanchez-Garcia M."/>
            <person name="Andreopoulos B."/>
            <person name="Barry K.W."/>
            <person name="Bonito G."/>
            <person name="Buee M."/>
            <person name="Carver A."/>
            <person name="Chen C."/>
            <person name="Cichocki N."/>
            <person name="Clum A."/>
            <person name="Culley D."/>
            <person name="Crous P.W."/>
            <person name="Fauchery L."/>
            <person name="Girlanda M."/>
            <person name="Hayes R."/>
            <person name="Keri Z."/>
            <person name="Labutti K."/>
            <person name="Lipzen A."/>
            <person name="Lombard V."/>
            <person name="Magnuson J."/>
            <person name="Maillard F."/>
            <person name="Morin E."/>
            <person name="Murat C."/>
            <person name="Nolan M."/>
            <person name="Ohm R."/>
            <person name="Pangilinan J."/>
            <person name="Pereira M."/>
            <person name="Perotto S."/>
            <person name="Peter M."/>
            <person name="Riley R."/>
            <person name="Sitrit Y."/>
            <person name="Stielow B."/>
            <person name="Szollosi G."/>
            <person name="Zifcakova L."/>
            <person name="Stursova M."/>
            <person name="Spatafora J.W."/>
            <person name="Tedersoo L."/>
            <person name="Vaario L.-M."/>
            <person name="Yamada A."/>
            <person name="Yan M."/>
            <person name="Wang P."/>
            <person name="Xu J."/>
            <person name="Bruns T."/>
            <person name="Baldrian P."/>
            <person name="Vilgalys R."/>
            <person name="Henrissat B."/>
            <person name="Grigoriev I.V."/>
            <person name="Hibbett D."/>
            <person name="Nagy L.G."/>
            <person name="Martin F.M."/>
        </authorList>
    </citation>
    <scope>NUCLEOTIDE SEQUENCE</scope>
    <source>
        <strain evidence="1">P2</strain>
    </source>
</reference>
<organism evidence="1 2">
    <name type="scientific">Thelephora ganbajun</name>
    <name type="common">Ganba fungus</name>
    <dbReference type="NCBI Taxonomy" id="370292"/>
    <lineage>
        <taxon>Eukaryota</taxon>
        <taxon>Fungi</taxon>
        <taxon>Dikarya</taxon>
        <taxon>Basidiomycota</taxon>
        <taxon>Agaricomycotina</taxon>
        <taxon>Agaricomycetes</taxon>
        <taxon>Thelephorales</taxon>
        <taxon>Thelephoraceae</taxon>
        <taxon>Thelephora</taxon>
    </lineage>
</organism>
<sequence length="174" mass="18428">MWEMVGAGRGGTIQSRASFSRKPLSQHCVYGNPQSRCAKLCRLGRGGPLGKVLGSGHPGPAVLGGGGRGRLELLFHRSPLGGTRLAPLSWRSRGGPVRPGSCAKVAQVGLDVNNGGALNHRGGLIPEAFVDLTVDSGFGLTRRPRVFSYDGNSSVPDQDPKQPASTYREVWLEE</sequence>
<reference evidence="1" key="2">
    <citation type="journal article" date="2020" name="Nat. Commun.">
        <title>Large-scale genome sequencing of mycorrhizal fungi provides insights into the early evolution of symbiotic traits.</title>
        <authorList>
            <person name="Miyauchi S."/>
            <person name="Kiss E."/>
            <person name="Kuo A."/>
            <person name="Drula E."/>
            <person name="Kohler A."/>
            <person name="Sanchez-Garcia M."/>
            <person name="Morin E."/>
            <person name="Andreopoulos B."/>
            <person name="Barry K.W."/>
            <person name="Bonito G."/>
            <person name="Buee M."/>
            <person name="Carver A."/>
            <person name="Chen C."/>
            <person name="Cichocki N."/>
            <person name="Clum A."/>
            <person name="Culley D."/>
            <person name="Crous P.W."/>
            <person name="Fauchery L."/>
            <person name="Girlanda M."/>
            <person name="Hayes R.D."/>
            <person name="Keri Z."/>
            <person name="LaButti K."/>
            <person name="Lipzen A."/>
            <person name="Lombard V."/>
            <person name="Magnuson J."/>
            <person name="Maillard F."/>
            <person name="Murat C."/>
            <person name="Nolan M."/>
            <person name="Ohm R.A."/>
            <person name="Pangilinan J."/>
            <person name="Pereira M.F."/>
            <person name="Perotto S."/>
            <person name="Peter M."/>
            <person name="Pfister S."/>
            <person name="Riley R."/>
            <person name="Sitrit Y."/>
            <person name="Stielow J.B."/>
            <person name="Szollosi G."/>
            <person name="Zifcakova L."/>
            <person name="Stursova M."/>
            <person name="Spatafora J.W."/>
            <person name="Tedersoo L."/>
            <person name="Vaario L.M."/>
            <person name="Yamada A."/>
            <person name="Yan M."/>
            <person name="Wang P."/>
            <person name="Xu J."/>
            <person name="Bruns T."/>
            <person name="Baldrian P."/>
            <person name="Vilgalys R."/>
            <person name="Dunand C."/>
            <person name="Henrissat B."/>
            <person name="Grigoriev I.V."/>
            <person name="Hibbett D."/>
            <person name="Nagy L.G."/>
            <person name="Martin F.M."/>
        </authorList>
    </citation>
    <scope>NUCLEOTIDE SEQUENCE</scope>
    <source>
        <strain evidence="1">P2</strain>
    </source>
</reference>
<evidence type="ECO:0000313" key="1">
    <source>
        <dbReference type="EMBL" id="KAF9644166.1"/>
    </source>
</evidence>
<accession>A0ACB6Z3B9</accession>